<dbReference type="AlphaFoldDB" id="A8NC72"/>
<protein>
    <submittedName>
        <fullName evidence="2">Uncharacterized protein</fullName>
    </submittedName>
</protein>
<keyword evidence="3" id="KW-1185">Reference proteome</keyword>
<dbReference type="GeneID" id="6008901"/>
<evidence type="ECO:0000313" key="2">
    <source>
        <dbReference type="EMBL" id="EAU89450.2"/>
    </source>
</evidence>
<gene>
    <name evidence="2" type="ORF">CC1G_07676</name>
</gene>
<proteinExistence type="predicted"/>
<name>A8NC72_COPC7</name>
<dbReference type="RefSeq" id="XP_001832416.2">
    <property type="nucleotide sequence ID" value="XM_001832364.2"/>
</dbReference>
<evidence type="ECO:0000313" key="3">
    <source>
        <dbReference type="Proteomes" id="UP000001861"/>
    </source>
</evidence>
<comment type="caution">
    <text evidence="2">The sequence shown here is derived from an EMBL/GenBank/DDBJ whole genome shotgun (WGS) entry which is preliminary data.</text>
</comment>
<dbReference type="KEGG" id="cci:CC1G_07676"/>
<sequence>MAEEDSHTAVKAVDNSEHSSISSEHPSKGDDEAIVEAGDNPDSVESDSVEETLASKEQKPYPPSSQQQHQQAAHGDEDSKEENLEEGEPDYGDLEEFPADPGL</sequence>
<dbReference type="EMBL" id="AACS02000009">
    <property type="protein sequence ID" value="EAU89450.2"/>
    <property type="molecule type" value="Genomic_DNA"/>
</dbReference>
<organism evidence="2 3">
    <name type="scientific">Coprinopsis cinerea (strain Okayama-7 / 130 / ATCC MYA-4618 / FGSC 9003)</name>
    <name type="common">Inky cap fungus</name>
    <name type="synonym">Hormographiella aspergillata</name>
    <dbReference type="NCBI Taxonomy" id="240176"/>
    <lineage>
        <taxon>Eukaryota</taxon>
        <taxon>Fungi</taxon>
        <taxon>Dikarya</taxon>
        <taxon>Basidiomycota</taxon>
        <taxon>Agaricomycotina</taxon>
        <taxon>Agaricomycetes</taxon>
        <taxon>Agaricomycetidae</taxon>
        <taxon>Agaricales</taxon>
        <taxon>Agaricineae</taxon>
        <taxon>Psathyrellaceae</taxon>
        <taxon>Coprinopsis</taxon>
    </lineage>
</organism>
<dbReference type="Proteomes" id="UP000001861">
    <property type="component" value="Unassembled WGS sequence"/>
</dbReference>
<feature type="region of interest" description="Disordered" evidence="1">
    <location>
        <begin position="1"/>
        <end position="103"/>
    </location>
</feature>
<dbReference type="OMA" id="YVIQISH"/>
<dbReference type="HOGENOM" id="CLU_2263602_0_0_1"/>
<feature type="compositionally biased region" description="Acidic residues" evidence="1">
    <location>
        <begin position="78"/>
        <end position="103"/>
    </location>
</feature>
<accession>A8NC72</accession>
<evidence type="ECO:0000256" key="1">
    <source>
        <dbReference type="SAM" id="MobiDB-lite"/>
    </source>
</evidence>
<dbReference type="VEuPathDB" id="FungiDB:CC1G_07676"/>
<reference evidence="2 3" key="1">
    <citation type="journal article" date="2010" name="Proc. Natl. Acad. Sci. U.S.A.">
        <title>Insights into evolution of multicellular fungi from the assembled chromosomes of the mushroom Coprinopsis cinerea (Coprinus cinereus).</title>
        <authorList>
            <person name="Stajich J.E."/>
            <person name="Wilke S.K."/>
            <person name="Ahren D."/>
            <person name="Au C.H."/>
            <person name="Birren B.W."/>
            <person name="Borodovsky M."/>
            <person name="Burns C."/>
            <person name="Canback B."/>
            <person name="Casselton L.A."/>
            <person name="Cheng C.K."/>
            <person name="Deng J."/>
            <person name="Dietrich F.S."/>
            <person name="Fargo D.C."/>
            <person name="Farman M.L."/>
            <person name="Gathman A.C."/>
            <person name="Goldberg J."/>
            <person name="Guigo R."/>
            <person name="Hoegger P.J."/>
            <person name="Hooker J.B."/>
            <person name="Huggins A."/>
            <person name="James T.Y."/>
            <person name="Kamada T."/>
            <person name="Kilaru S."/>
            <person name="Kodira C."/>
            <person name="Kues U."/>
            <person name="Kupfer D."/>
            <person name="Kwan H.S."/>
            <person name="Lomsadze A."/>
            <person name="Li W."/>
            <person name="Lilly W.W."/>
            <person name="Ma L.J."/>
            <person name="Mackey A.J."/>
            <person name="Manning G."/>
            <person name="Martin F."/>
            <person name="Muraguchi H."/>
            <person name="Natvig D.O."/>
            <person name="Palmerini H."/>
            <person name="Ramesh M.A."/>
            <person name="Rehmeyer C.J."/>
            <person name="Roe B.A."/>
            <person name="Shenoy N."/>
            <person name="Stanke M."/>
            <person name="Ter-Hovhannisyan V."/>
            <person name="Tunlid A."/>
            <person name="Velagapudi R."/>
            <person name="Vision T.J."/>
            <person name="Zeng Q."/>
            <person name="Zolan M.E."/>
            <person name="Pukkila P.J."/>
        </authorList>
    </citation>
    <scope>NUCLEOTIDE SEQUENCE [LARGE SCALE GENOMIC DNA]</scope>
    <source>
        <strain evidence="3">Okayama-7 / 130 / ATCC MYA-4618 / FGSC 9003</strain>
    </source>
</reference>
<dbReference type="InParanoid" id="A8NC72"/>
<feature type="compositionally biased region" description="Low complexity" evidence="1">
    <location>
        <begin position="64"/>
        <end position="73"/>
    </location>
</feature>